<dbReference type="AlphaFoldDB" id="A0A0M3JCR6"/>
<dbReference type="Proteomes" id="UP000267096">
    <property type="component" value="Unassembled WGS sequence"/>
</dbReference>
<dbReference type="GO" id="GO:0005737">
    <property type="term" value="C:cytoplasm"/>
    <property type="evidence" value="ECO:0007669"/>
    <property type="project" value="UniProtKB-SubCell"/>
</dbReference>
<dbReference type="SUPFAM" id="SSF48371">
    <property type="entry name" value="ARM repeat"/>
    <property type="match status" value="1"/>
</dbReference>
<proteinExistence type="predicted"/>
<dbReference type="InterPro" id="IPR016024">
    <property type="entry name" value="ARM-type_fold"/>
</dbReference>
<dbReference type="InterPro" id="IPR040122">
    <property type="entry name" value="Importin_beta"/>
</dbReference>
<dbReference type="WBParaSite" id="ASIM_0000539901-mRNA-1">
    <property type="protein sequence ID" value="ASIM_0000539901-mRNA-1"/>
    <property type="gene ID" value="ASIM_0000539901"/>
</dbReference>
<evidence type="ECO:0000256" key="4">
    <source>
        <dbReference type="ARBA" id="ARBA00022737"/>
    </source>
</evidence>
<evidence type="ECO:0000313" key="6">
    <source>
        <dbReference type="EMBL" id="VDK25160.1"/>
    </source>
</evidence>
<gene>
    <name evidence="6" type="ORF">ASIM_LOCUS5204</name>
</gene>
<accession>A0A0M3JCR6</accession>
<comment type="subcellular location">
    <subcellularLocation>
        <location evidence="1">Cytoplasm</location>
    </subcellularLocation>
</comment>
<evidence type="ECO:0000256" key="1">
    <source>
        <dbReference type="ARBA" id="ARBA00004496"/>
    </source>
</evidence>
<name>A0A0M3JCR6_ANISI</name>
<dbReference type="InterPro" id="IPR011989">
    <property type="entry name" value="ARM-like"/>
</dbReference>
<keyword evidence="4" id="KW-0677">Repeat</keyword>
<organism evidence="8">
    <name type="scientific">Anisakis simplex</name>
    <name type="common">Herring worm</name>
    <dbReference type="NCBI Taxonomy" id="6269"/>
    <lineage>
        <taxon>Eukaryota</taxon>
        <taxon>Metazoa</taxon>
        <taxon>Ecdysozoa</taxon>
        <taxon>Nematoda</taxon>
        <taxon>Chromadorea</taxon>
        <taxon>Rhabditida</taxon>
        <taxon>Spirurina</taxon>
        <taxon>Ascaridomorpha</taxon>
        <taxon>Ascaridoidea</taxon>
        <taxon>Anisakidae</taxon>
        <taxon>Anisakis</taxon>
        <taxon>Anisakis simplex complex</taxon>
    </lineage>
</organism>
<keyword evidence="2" id="KW-0813">Transport</keyword>
<sequence length="99" mass="11200">MDDDDIDDDSSTEWNLRKCSAASLDVLSGIFNDDFLPTLLPILKETLFHEDWLIKESGILALGAVAEGCMNGITPHLPELIPFLINSLKDRKVFWDLFY</sequence>
<evidence type="ECO:0000256" key="5">
    <source>
        <dbReference type="ARBA" id="ARBA00022927"/>
    </source>
</evidence>
<keyword evidence="5" id="KW-0653">Protein transport</keyword>
<dbReference type="PANTHER" id="PTHR10527">
    <property type="entry name" value="IMPORTIN BETA"/>
    <property type="match status" value="1"/>
</dbReference>
<keyword evidence="7" id="KW-1185">Reference proteome</keyword>
<dbReference type="EMBL" id="UYRR01009937">
    <property type="protein sequence ID" value="VDK25160.1"/>
    <property type="molecule type" value="Genomic_DNA"/>
</dbReference>
<reference evidence="8" key="1">
    <citation type="submission" date="2017-02" db="UniProtKB">
        <authorList>
            <consortium name="WormBaseParasite"/>
        </authorList>
    </citation>
    <scope>IDENTIFICATION</scope>
</reference>
<keyword evidence="3" id="KW-0963">Cytoplasm</keyword>
<dbReference type="Pfam" id="PF13513">
    <property type="entry name" value="HEAT_EZ"/>
    <property type="match status" value="1"/>
</dbReference>
<reference evidence="6 7" key="2">
    <citation type="submission" date="2018-11" db="EMBL/GenBank/DDBJ databases">
        <authorList>
            <consortium name="Pathogen Informatics"/>
        </authorList>
    </citation>
    <scope>NUCLEOTIDE SEQUENCE [LARGE SCALE GENOMIC DNA]</scope>
</reference>
<evidence type="ECO:0000256" key="3">
    <source>
        <dbReference type="ARBA" id="ARBA00022490"/>
    </source>
</evidence>
<protein>
    <submittedName>
        <fullName evidence="8">Importin-4</fullName>
    </submittedName>
</protein>
<dbReference type="Gene3D" id="1.25.10.10">
    <property type="entry name" value="Leucine-rich Repeat Variant"/>
    <property type="match status" value="1"/>
</dbReference>
<dbReference type="GO" id="GO:0006606">
    <property type="term" value="P:protein import into nucleus"/>
    <property type="evidence" value="ECO:0007669"/>
    <property type="project" value="InterPro"/>
</dbReference>
<evidence type="ECO:0000313" key="8">
    <source>
        <dbReference type="WBParaSite" id="ASIM_0000539901-mRNA-1"/>
    </source>
</evidence>
<evidence type="ECO:0000313" key="7">
    <source>
        <dbReference type="Proteomes" id="UP000267096"/>
    </source>
</evidence>
<dbReference type="OrthoDB" id="951172at2759"/>
<evidence type="ECO:0000256" key="2">
    <source>
        <dbReference type="ARBA" id="ARBA00022448"/>
    </source>
</evidence>